<keyword evidence="10" id="KW-1185">Reference proteome</keyword>
<dbReference type="PROSITE" id="PS00688">
    <property type="entry name" value="SIGMA54_INTERACT_3"/>
    <property type="match status" value="1"/>
</dbReference>
<evidence type="ECO:0000256" key="2">
    <source>
        <dbReference type="ARBA" id="ARBA00022840"/>
    </source>
</evidence>
<dbReference type="FunFam" id="3.40.50.300:FF:000006">
    <property type="entry name" value="DNA-binding transcriptional regulator NtrC"/>
    <property type="match status" value="1"/>
</dbReference>
<dbReference type="InterPro" id="IPR025662">
    <property type="entry name" value="Sigma_54_int_dom_ATP-bd_1"/>
</dbReference>
<dbReference type="Pfam" id="PF25601">
    <property type="entry name" value="AAA_lid_14"/>
    <property type="match status" value="1"/>
</dbReference>
<comment type="caution">
    <text evidence="9">The sequence shown here is derived from an EMBL/GenBank/DDBJ whole genome shotgun (WGS) entry which is preliminary data.</text>
</comment>
<dbReference type="InterPro" id="IPR002197">
    <property type="entry name" value="HTH_Fis"/>
</dbReference>
<dbReference type="InterPro" id="IPR002078">
    <property type="entry name" value="Sigma_54_int"/>
</dbReference>
<dbReference type="Gene3D" id="3.30.450.20">
    <property type="entry name" value="PAS domain"/>
    <property type="match status" value="1"/>
</dbReference>
<dbReference type="CDD" id="cd00009">
    <property type="entry name" value="AAA"/>
    <property type="match status" value="1"/>
</dbReference>
<dbReference type="PRINTS" id="PR01590">
    <property type="entry name" value="HTHFIS"/>
</dbReference>
<sequence>MAIGPEDIRKRAVQSMFDHMASICEGLVAVDRDVRIAWMDDKYKALLGIDYDVTGKVVEEVIPNSLMRQVVTTGKPILLDIMEFGVRSFVVIRLPLLGENGEIQGGIGLVLFDRAEYLKPLVFKFSKLQEELNRTRRELAGERQAKYTFSQFLGTSEEVRQVKTLARRAAQMDSTVLLMGETGTGKELLAHAIHAASARALRPMVSINVAAVPEALLEAEFFGVAPGAYTGADPRGRDGKFQLANGGTLFLDEIGDMPLSMQTKLLRALQEKEIEPLGSNKVLRIDVRIIAATSRDLAALVRANLFRADLYYRINVLPITLPPLRQRGEDIEILAESILDLLRLRLGEGPRELDRSAIEALKAHDWPGNVRELHNILERVCMLVEAPVLTAEHFAAILPRPPAPPANDSPPPVQALATVVGQAERAAISAALLQAGGNRSAAAKLLAISRASLYERMAAFGMMSKD</sequence>
<dbReference type="Gene3D" id="1.10.10.60">
    <property type="entry name" value="Homeodomain-like"/>
    <property type="match status" value="1"/>
</dbReference>
<gene>
    <name evidence="9" type="ORF">CWS72_02845</name>
</gene>
<dbReference type="PROSITE" id="PS00675">
    <property type="entry name" value="SIGMA54_INTERACT_1"/>
    <property type="match status" value="1"/>
</dbReference>
<dbReference type="GO" id="GO:0000160">
    <property type="term" value="P:phosphorelay signal transduction system"/>
    <property type="evidence" value="ECO:0007669"/>
    <property type="project" value="UniProtKB-KW"/>
</dbReference>
<accession>A0A2N3Q100</accession>
<dbReference type="InterPro" id="IPR009057">
    <property type="entry name" value="Homeodomain-like_sf"/>
</dbReference>
<dbReference type="EMBL" id="PIUM01000002">
    <property type="protein sequence ID" value="PKU26261.1"/>
    <property type="molecule type" value="Genomic_DNA"/>
</dbReference>
<dbReference type="Pfam" id="PF00158">
    <property type="entry name" value="Sigma54_activat"/>
    <property type="match status" value="1"/>
</dbReference>
<keyword evidence="5" id="KW-0238">DNA-binding</keyword>
<evidence type="ECO:0000256" key="3">
    <source>
        <dbReference type="ARBA" id="ARBA00023012"/>
    </source>
</evidence>
<dbReference type="Gene3D" id="1.10.8.60">
    <property type="match status" value="1"/>
</dbReference>
<reference evidence="10" key="1">
    <citation type="submission" date="2017-12" db="EMBL/GenBank/DDBJ databases">
        <title>Draft genome sequence of Telmatospirillum siberiense 26-4b1T, an acidotolerant peatland alphaproteobacterium potentially involved in sulfur cycling.</title>
        <authorList>
            <person name="Hausmann B."/>
            <person name="Pjevac P."/>
            <person name="Schreck K."/>
            <person name="Herbold C.W."/>
            <person name="Daims H."/>
            <person name="Wagner M."/>
            <person name="Pester M."/>
            <person name="Loy A."/>
        </authorList>
    </citation>
    <scope>NUCLEOTIDE SEQUENCE [LARGE SCALE GENOMIC DNA]</scope>
    <source>
        <strain evidence="10">26-4b1</strain>
    </source>
</reference>
<dbReference type="Pfam" id="PF02954">
    <property type="entry name" value="HTH_8"/>
    <property type="match status" value="1"/>
</dbReference>
<dbReference type="InterPro" id="IPR003593">
    <property type="entry name" value="AAA+_ATPase"/>
</dbReference>
<dbReference type="Gene3D" id="3.40.50.300">
    <property type="entry name" value="P-loop containing nucleotide triphosphate hydrolases"/>
    <property type="match status" value="1"/>
</dbReference>
<evidence type="ECO:0000259" key="8">
    <source>
        <dbReference type="PROSITE" id="PS50045"/>
    </source>
</evidence>
<keyword evidence="3" id="KW-0902">Two-component regulatory system</keyword>
<evidence type="ECO:0000313" key="10">
    <source>
        <dbReference type="Proteomes" id="UP000233293"/>
    </source>
</evidence>
<dbReference type="AlphaFoldDB" id="A0A2N3Q100"/>
<keyword evidence="7" id="KW-0804">Transcription</keyword>
<feature type="domain" description="Sigma-54 factor interaction" evidence="8">
    <location>
        <begin position="152"/>
        <end position="382"/>
    </location>
</feature>
<dbReference type="SUPFAM" id="SSF55785">
    <property type="entry name" value="PYP-like sensor domain (PAS domain)"/>
    <property type="match status" value="1"/>
</dbReference>
<organism evidence="9 10">
    <name type="scientific">Telmatospirillum siberiense</name>
    <dbReference type="NCBI Taxonomy" id="382514"/>
    <lineage>
        <taxon>Bacteria</taxon>
        <taxon>Pseudomonadati</taxon>
        <taxon>Pseudomonadota</taxon>
        <taxon>Alphaproteobacteria</taxon>
        <taxon>Rhodospirillales</taxon>
        <taxon>Rhodospirillaceae</taxon>
        <taxon>Telmatospirillum</taxon>
    </lineage>
</organism>
<keyword evidence="6" id="KW-0010">Activator</keyword>
<keyword evidence="2" id="KW-0067">ATP-binding</keyword>
<evidence type="ECO:0000256" key="7">
    <source>
        <dbReference type="ARBA" id="ARBA00023163"/>
    </source>
</evidence>
<keyword evidence="4" id="KW-0805">Transcription regulation</keyword>
<dbReference type="InterPro" id="IPR025943">
    <property type="entry name" value="Sigma_54_int_dom_ATP-bd_2"/>
</dbReference>
<evidence type="ECO:0000256" key="1">
    <source>
        <dbReference type="ARBA" id="ARBA00022741"/>
    </source>
</evidence>
<dbReference type="PANTHER" id="PTHR32071">
    <property type="entry name" value="TRANSCRIPTIONAL REGULATORY PROTEIN"/>
    <property type="match status" value="1"/>
</dbReference>
<dbReference type="SMART" id="SM00382">
    <property type="entry name" value="AAA"/>
    <property type="match status" value="1"/>
</dbReference>
<dbReference type="GO" id="GO:0006355">
    <property type="term" value="P:regulation of DNA-templated transcription"/>
    <property type="evidence" value="ECO:0007669"/>
    <property type="project" value="InterPro"/>
</dbReference>
<dbReference type="InterPro" id="IPR058031">
    <property type="entry name" value="AAA_lid_NorR"/>
</dbReference>
<dbReference type="GO" id="GO:0043565">
    <property type="term" value="F:sequence-specific DNA binding"/>
    <property type="evidence" value="ECO:0007669"/>
    <property type="project" value="InterPro"/>
</dbReference>
<keyword evidence="1" id="KW-0547">Nucleotide-binding</keyword>
<evidence type="ECO:0000256" key="4">
    <source>
        <dbReference type="ARBA" id="ARBA00023015"/>
    </source>
</evidence>
<evidence type="ECO:0000256" key="6">
    <source>
        <dbReference type="ARBA" id="ARBA00023159"/>
    </source>
</evidence>
<dbReference type="PROSITE" id="PS50045">
    <property type="entry name" value="SIGMA54_INTERACT_4"/>
    <property type="match status" value="1"/>
</dbReference>
<proteinExistence type="predicted"/>
<evidence type="ECO:0000256" key="5">
    <source>
        <dbReference type="ARBA" id="ARBA00023125"/>
    </source>
</evidence>
<dbReference type="GO" id="GO:0005524">
    <property type="term" value="F:ATP binding"/>
    <property type="evidence" value="ECO:0007669"/>
    <property type="project" value="UniProtKB-KW"/>
</dbReference>
<dbReference type="SUPFAM" id="SSF46689">
    <property type="entry name" value="Homeodomain-like"/>
    <property type="match status" value="1"/>
</dbReference>
<dbReference type="InterPro" id="IPR027417">
    <property type="entry name" value="P-loop_NTPase"/>
</dbReference>
<dbReference type="PANTHER" id="PTHR32071:SF99">
    <property type="entry name" value="TRANSCRIPTIONAL REGULATORY PROTEIN"/>
    <property type="match status" value="1"/>
</dbReference>
<dbReference type="InterPro" id="IPR035965">
    <property type="entry name" value="PAS-like_dom_sf"/>
</dbReference>
<dbReference type="SUPFAM" id="SSF52540">
    <property type="entry name" value="P-loop containing nucleoside triphosphate hydrolases"/>
    <property type="match status" value="1"/>
</dbReference>
<dbReference type="OrthoDB" id="9770562at2"/>
<protein>
    <submittedName>
        <fullName evidence="9">Sigma-54-dependent Fis family transcriptional regulator</fullName>
    </submittedName>
</protein>
<evidence type="ECO:0000313" key="9">
    <source>
        <dbReference type="EMBL" id="PKU26261.1"/>
    </source>
</evidence>
<dbReference type="InterPro" id="IPR025944">
    <property type="entry name" value="Sigma_54_int_dom_CS"/>
</dbReference>
<dbReference type="PROSITE" id="PS00676">
    <property type="entry name" value="SIGMA54_INTERACT_2"/>
    <property type="match status" value="1"/>
</dbReference>
<name>A0A2N3Q100_9PROT</name>
<dbReference type="Proteomes" id="UP000233293">
    <property type="component" value="Unassembled WGS sequence"/>
</dbReference>